<evidence type="ECO:0000313" key="2">
    <source>
        <dbReference type="Proteomes" id="UP000037977"/>
    </source>
</evidence>
<evidence type="ECO:0000313" key="1">
    <source>
        <dbReference type="EMBL" id="KOY81178.1"/>
    </source>
</evidence>
<dbReference type="RefSeq" id="WP_053996421.1">
    <property type="nucleotide sequence ID" value="NZ_CP065643.1"/>
</dbReference>
<gene>
    <name evidence="1" type="ORF">ADM90_18710</name>
</gene>
<sequence>MTKRANITPFTIDPGLCKGYYWIYHVKEMFSILIRDFYFFEDHQLDLAIPELLTVTYYESISGEELNPCQSLKPSYIRSYWEKGEKHVNPRQALTTLKATTTFSGMGILLRQIAAYRGSDLTSAFLYEGKVYEA</sequence>
<dbReference type="AlphaFoldDB" id="A0A0M9DGU2"/>
<dbReference type="OrthoDB" id="2237754at2"/>
<dbReference type="PATRIC" id="fig|33935.3.peg.2556"/>
<dbReference type="Proteomes" id="UP000037977">
    <property type="component" value="Unassembled WGS sequence"/>
</dbReference>
<comment type="caution">
    <text evidence="1">The sequence shown here is derived from an EMBL/GenBank/DDBJ whole genome shotgun (WGS) entry which is preliminary data.</text>
</comment>
<proteinExistence type="predicted"/>
<name>A0A0M9DGU2_9BACI</name>
<reference evidence="1 2" key="1">
    <citation type="submission" date="2015-07" db="EMBL/GenBank/DDBJ databases">
        <title>Genome sequencing project for genomic taxonomy and phylogenomics of Bacillus-like bacteria.</title>
        <authorList>
            <person name="Liu B."/>
            <person name="Wang J."/>
            <person name="Zhu Y."/>
            <person name="Liu G."/>
            <person name="Chen Q."/>
            <person name="Chen Z."/>
            <person name="Che J."/>
            <person name="Ge C."/>
            <person name="Shi H."/>
            <person name="Pan Z."/>
            <person name="Liu X."/>
        </authorList>
    </citation>
    <scope>NUCLEOTIDE SEQUENCE [LARGE SCALE GENOMIC DNA]</scope>
    <source>
        <strain evidence="1 2">DSM 54</strain>
    </source>
</reference>
<protein>
    <submittedName>
        <fullName evidence="1">Uncharacterized protein</fullName>
    </submittedName>
</protein>
<accession>A0A0M9DGU2</accession>
<organism evidence="1 2">
    <name type="scientific">Lysinibacillus macroides</name>
    <dbReference type="NCBI Taxonomy" id="33935"/>
    <lineage>
        <taxon>Bacteria</taxon>
        <taxon>Bacillati</taxon>
        <taxon>Bacillota</taxon>
        <taxon>Bacilli</taxon>
        <taxon>Bacillales</taxon>
        <taxon>Bacillaceae</taxon>
        <taxon>Lysinibacillus</taxon>
    </lineage>
</organism>
<keyword evidence="2" id="KW-1185">Reference proteome</keyword>
<dbReference type="STRING" id="33935.ADM90_18710"/>
<dbReference type="EMBL" id="LGCI01000010">
    <property type="protein sequence ID" value="KOY81178.1"/>
    <property type="molecule type" value="Genomic_DNA"/>
</dbReference>